<feature type="domain" description="HTH marR-type" evidence="1">
    <location>
        <begin position="15"/>
        <end position="151"/>
    </location>
</feature>
<dbReference type="PANTHER" id="PTHR33164">
    <property type="entry name" value="TRANSCRIPTIONAL REGULATOR, MARR FAMILY"/>
    <property type="match status" value="1"/>
</dbReference>
<proteinExistence type="predicted"/>
<keyword evidence="3" id="KW-1185">Reference proteome</keyword>
<dbReference type="HOGENOM" id="CLU_083287_2_2_11"/>
<dbReference type="SMART" id="SM00347">
    <property type="entry name" value="HTH_MARR"/>
    <property type="match status" value="1"/>
</dbReference>
<protein>
    <submittedName>
        <fullName evidence="2">Transcriptional regulator, MarR family</fullName>
    </submittedName>
</protein>
<dbReference type="InterPro" id="IPR036390">
    <property type="entry name" value="WH_DNA-bd_sf"/>
</dbReference>
<evidence type="ECO:0000313" key="3">
    <source>
        <dbReference type="Proteomes" id="UP000000844"/>
    </source>
</evidence>
<sequence>MVVIMTDPRWLDDREQCLWRTWRQMHIDLTSALDRELARDSGLSGADYAILVPLSESPDGRLRARELRTEAKWDRSRLAHQLRRMEQRGLIVREDCDEDARGTMARLTPAGREAIEMAAPGHVAAVRRYFVDHLSDEEIDTLRSVADRVLARIRAAETA</sequence>
<dbReference type="InterPro" id="IPR036388">
    <property type="entry name" value="WH-like_DNA-bd_sf"/>
</dbReference>
<dbReference type="Pfam" id="PF12802">
    <property type="entry name" value="MarR_2"/>
    <property type="match status" value="1"/>
</dbReference>
<dbReference type="KEGG" id="sna:Snas_2457"/>
<dbReference type="EMBL" id="CP001778">
    <property type="protein sequence ID" value="ADD42140.1"/>
    <property type="molecule type" value="Genomic_DNA"/>
</dbReference>
<dbReference type="SUPFAM" id="SSF46785">
    <property type="entry name" value="Winged helix' DNA-binding domain"/>
    <property type="match status" value="1"/>
</dbReference>
<organism evidence="2 3">
    <name type="scientific">Stackebrandtia nassauensis (strain DSM 44728 / CIP 108903 / NRRL B-16338 / NBRC 102104 / LLR-40K-21)</name>
    <dbReference type="NCBI Taxonomy" id="446470"/>
    <lineage>
        <taxon>Bacteria</taxon>
        <taxon>Bacillati</taxon>
        <taxon>Actinomycetota</taxon>
        <taxon>Actinomycetes</taxon>
        <taxon>Glycomycetales</taxon>
        <taxon>Glycomycetaceae</taxon>
        <taxon>Stackebrandtia</taxon>
    </lineage>
</organism>
<dbReference type="PANTHER" id="PTHR33164:SF99">
    <property type="entry name" value="MARR FAMILY REGULATORY PROTEIN"/>
    <property type="match status" value="1"/>
</dbReference>
<dbReference type="STRING" id="446470.Snas_2457"/>
<evidence type="ECO:0000259" key="1">
    <source>
        <dbReference type="PROSITE" id="PS50995"/>
    </source>
</evidence>
<dbReference type="eggNOG" id="COG1846">
    <property type="taxonomic scope" value="Bacteria"/>
</dbReference>
<accession>D3Q4W0</accession>
<reference evidence="2 3" key="1">
    <citation type="journal article" date="2009" name="Stand. Genomic Sci.">
        <title>Complete genome sequence of Stackebrandtia nassauensis type strain (LLR-40K-21).</title>
        <authorList>
            <person name="Munk C."/>
            <person name="Lapidus A."/>
            <person name="Copeland A."/>
            <person name="Jando M."/>
            <person name="Mayilraj S."/>
            <person name="Glavina Del Rio T."/>
            <person name="Nolan M."/>
            <person name="Chen F."/>
            <person name="Lucas S."/>
            <person name="Tice H."/>
            <person name="Cheng J.F."/>
            <person name="Han C."/>
            <person name="Detter J.C."/>
            <person name="Bruce D."/>
            <person name="Goodwin L."/>
            <person name="Chain P."/>
            <person name="Pitluck S."/>
            <person name="Goker M."/>
            <person name="Ovchinikova G."/>
            <person name="Pati A."/>
            <person name="Ivanova N."/>
            <person name="Mavromatis K."/>
            <person name="Chen A."/>
            <person name="Palaniappan K."/>
            <person name="Land M."/>
            <person name="Hauser L."/>
            <person name="Chang Y.J."/>
            <person name="Jeffries C.D."/>
            <person name="Bristow J."/>
            <person name="Eisen J.A."/>
            <person name="Markowitz V."/>
            <person name="Hugenholtz P."/>
            <person name="Kyrpides N.C."/>
            <person name="Klenk H.P."/>
        </authorList>
    </citation>
    <scope>NUCLEOTIDE SEQUENCE [LARGE SCALE GENOMIC DNA]</scope>
    <source>
        <strain evidence="3">DSM 44728 / CIP 108903 / NRRL B-16338 / NBRC 102104 / LLR-40K-21</strain>
    </source>
</reference>
<gene>
    <name evidence="2" type="ordered locus">Snas_2457</name>
</gene>
<dbReference type="AlphaFoldDB" id="D3Q4W0"/>
<name>D3Q4W0_STANL</name>
<dbReference type="InterPro" id="IPR000835">
    <property type="entry name" value="HTH_MarR-typ"/>
</dbReference>
<dbReference type="Proteomes" id="UP000000844">
    <property type="component" value="Chromosome"/>
</dbReference>
<dbReference type="GO" id="GO:0006950">
    <property type="term" value="P:response to stress"/>
    <property type="evidence" value="ECO:0007669"/>
    <property type="project" value="TreeGrafter"/>
</dbReference>
<dbReference type="GO" id="GO:0003700">
    <property type="term" value="F:DNA-binding transcription factor activity"/>
    <property type="evidence" value="ECO:0007669"/>
    <property type="project" value="InterPro"/>
</dbReference>
<dbReference type="PROSITE" id="PS50995">
    <property type="entry name" value="HTH_MARR_2"/>
    <property type="match status" value="1"/>
</dbReference>
<dbReference type="Gene3D" id="1.10.10.10">
    <property type="entry name" value="Winged helix-like DNA-binding domain superfamily/Winged helix DNA-binding domain"/>
    <property type="match status" value="1"/>
</dbReference>
<dbReference type="InterPro" id="IPR039422">
    <property type="entry name" value="MarR/SlyA-like"/>
</dbReference>
<evidence type="ECO:0000313" key="2">
    <source>
        <dbReference type="EMBL" id="ADD42140.1"/>
    </source>
</evidence>